<name>A0A1M6KJC8_9FIRM</name>
<dbReference type="Pfam" id="PF10502">
    <property type="entry name" value="Peptidase_S26"/>
    <property type="match status" value="1"/>
</dbReference>
<dbReference type="NCBIfam" id="TIGR02227">
    <property type="entry name" value="sigpep_I_bact"/>
    <property type="match status" value="1"/>
</dbReference>
<dbReference type="RefSeq" id="WP_072848059.1">
    <property type="nucleotide sequence ID" value="NZ_FRAH01000003.1"/>
</dbReference>
<keyword evidence="10" id="KW-1185">Reference proteome</keyword>
<dbReference type="OrthoDB" id="9802919at2"/>
<feature type="transmembrane region" description="Helical" evidence="7">
    <location>
        <begin position="12"/>
        <end position="30"/>
    </location>
</feature>
<comment type="catalytic activity">
    <reaction evidence="1 7">
        <text>Cleavage of hydrophobic, N-terminal signal or leader sequences from secreted and periplasmic proteins.</text>
        <dbReference type="EC" id="3.4.21.89"/>
    </reaction>
</comment>
<dbReference type="SUPFAM" id="SSF51306">
    <property type="entry name" value="LexA/Signal peptidase"/>
    <property type="match status" value="1"/>
</dbReference>
<keyword evidence="7" id="KW-0645">Protease</keyword>
<evidence type="ECO:0000313" key="9">
    <source>
        <dbReference type="EMBL" id="SHJ59073.1"/>
    </source>
</evidence>
<evidence type="ECO:0000256" key="1">
    <source>
        <dbReference type="ARBA" id="ARBA00000677"/>
    </source>
</evidence>
<dbReference type="InterPro" id="IPR019533">
    <property type="entry name" value="Peptidase_S26"/>
</dbReference>
<dbReference type="GO" id="GO:0005886">
    <property type="term" value="C:plasma membrane"/>
    <property type="evidence" value="ECO:0007669"/>
    <property type="project" value="UniProtKB-SubCell"/>
</dbReference>
<keyword evidence="7" id="KW-0812">Transmembrane</keyword>
<dbReference type="InterPro" id="IPR036286">
    <property type="entry name" value="LexA/Signal_pep-like_sf"/>
</dbReference>
<dbReference type="CDD" id="cd06530">
    <property type="entry name" value="S26_SPase_I"/>
    <property type="match status" value="1"/>
</dbReference>
<accession>A0A1M6KJC8</accession>
<dbReference type="PRINTS" id="PR00727">
    <property type="entry name" value="LEADERPTASE"/>
</dbReference>
<evidence type="ECO:0000256" key="5">
    <source>
        <dbReference type="ARBA" id="ARBA00022801"/>
    </source>
</evidence>
<dbReference type="Gene3D" id="2.10.109.10">
    <property type="entry name" value="Umud Fragment, subunit A"/>
    <property type="match status" value="1"/>
</dbReference>
<reference evidence="9 10" key="1">
    <citation type="submission" date="2016-11" db="EMBL/GenBank/DDBJ databases">
        <authorList>
            <person name="Jaros S."/>
            <person name="Januszkiewicz K."/>
            <person name="Wedrychowicz H."/>
        </authorList>
    </citation>
    <scope>NUCLEOTIDE SEQUENCE [LARGE SCALE GENOMIC DNA]</scope>
    <source>
        <strain evidence="9 10">DSM 14214</strain>
    </source>
</reference>
<dbReference type="EC" id="3.4.21.89" evidence="4 7"/>
<organism evidence="9 10">
    <name type="scientific">Anaerotignum lactatifermentans DSM 14214</name>
    <dbReference type="NCBI Taxonomy" id="1121323"/>
    <lineage>
        <taxon>Bacteria</taxon>
        <taxon>Bacillati</taxon>
        <taxon>Bacillota</taxon>
        <taxon>Clostridia</taxon>
        <taxon>Lachnospirales</taxon>
        <taxon>Anaerotignaceae</taxon>
        <taxon>Anaerotignum</taxon>
    </lineage>
</organism>
<evidence type="ECO:0000313" key="10">
    <source>
        <dbReference type="Proteomes" id="UP000183975"/>
    </source>
</evidence>
<dbReference type="AlphaFoldDB" id="A0A1M6KJC8"/>
<evidence type="ECO:0000256" key="6">
    <source>
        <dbReference type="PIRSR" id="PIRSR600223-1"/>
    </source>
</evidence>
<gene>
    <name evidence="9" type="ORF">SAMN02745138_00179</name>
</gene>
<protein>
    <recommendedName>
        <fullName evidence="4 7">Signal peptidase I</fullName>
        <ecNumber evidence="4 7">3.4.21.89</ecNumber>
    </recommendedName>
</protein>
<dbReference type="InterPro" id="IPR019758">
    <property type="entry name" value="Pept_S26A_signal_pept_1_CS"/>
</dbReference>
<dbReference type="PROSITE" id="PS51257">
    <property type="entry name" value="PROKAR_LIPOPROTEIN"/>
    <property type="match status" value="1"/>
</dbReference>
<evidence type="ECO:0000256" key="2">
    <source>
        <dbReference type="ARBA" id="ARBA00004401"/>
    </source>
</evidence>
<sequence>MRRNIRNWGNDILRAAIILLVLFYACWPLRLSGGSMEPTYENGNVVCVSRLAGFFGGYDRGDVVVFDYTDEDGQRQVIKRVIAVEGDRLEIVPEGVMVNGVLLDEPYAMGPTEGVADLVIPPDTVFVLGDHRTESFDSRNMGVIAEKDLKGKVLFRLFPFFG</sequence>
<dbReference type="PROSITE" id="PS00761">
    <property type="entry name" value="SPASE_I_3"/>
    <property type="match status" value="1"/>
</dbReference>
<evidence type="ECO:0000256" key="7">
    <source>
        <dbReference type="RuleBase" id="RU362042"/>
    </source>
</evidence>
<evidence type="ECO:0000256" key="3">
    <source>
        <dbReference type="ARBA" id="ARBA00009370"/>
    </source>
</evidence>
<keyword evidence="7" id="KW-1133">Transmembrane helix</keyword>
<feature type="domain" description="Peptidase S26" evidence="8">
    <location>
        <begin position="7"/>
        <end position="157"/>
    </location>
</feature>
<feature type="active site" evidence="6">
    <location>
        <position position="79"/>
    </location>
</feature>
<dbReference type="PANTHER" id="PTHR43390:SF1">
    <property type="entry name" value="CHLOROPLAST PROCESSING PEPTIDASE"/>
    <property type="match status" value="1"/>
</dbReference>
<keyword evidence="5 7" id="KW-0378">Hydrolase</keyword>
<proteinExistence type="inferred from homology"/>
<keyword evidence="7" id="KW-0472">Membrane</keyword>
<dbReference type="GO" id="GO:0009003">
    <property type="term" value="F:signal peptidase activity"/>
    <property type="evidence" value="ECO:0007669"/>
    <property type="project" value="UniProtKB-EC"/>
</dbReference>
<comment type="subcellular location">
    <subcellularLocation>
        <location evidence="2">Cell membrane</location>
        <topology evidence="2">Single-pass type II membrane protein</topology>
    </subcellularLocation>
    <subcellularLocation>
        <location evidence="7">Membrane</location>
        <topology evidence="7">Single-pass type II membrane protein</topology>
    </subcellularLocation>
</comment>
<dbReference type="PANTHER" id="PTHR43390">
    <property type="entry name" value="SIGNAL PEPTIDASE I"/>
    <property type="match status" value="1"/>
</dbReference>
<dbReference type="InterPro" id="IPR000223">
    <property type="entry name" value="Pept_S26A_signal_pept_1"/>
</dbReference>
<dbReference type="GO" id="GO:0004252">
    <property type="term" value="F:serine-type endopeptidase activity"/>
    <property type="evidence" value="ECO:0007669"/>
    <property type="project" value="InterPro"/>
</dbReference>
<evidence type="ECO:0000256" key="4">
    <source>
        <dbReference type="ARBA" id="ARBA00013208"/>
    </source>
</evidence>
<dbReference type="EMBL" id="FRAH01000003">
    <property type="protein sequence ID" value="SHJ59073.1"/>
    <property type="molecule type" value="Genomic_DNA"/>
</dbReference>
<comment type="similarity">
    <text evidence="3 7">Belongs to the peptidase S26 family.</text>
</comment>
<dbReference type="GO" id="GO:0006465">
    <property type="term" value="P:signal peptide processing"/>
    <property type="evidence" value="ECO:0007669"/>
    <property type="project" value="InterPro"/>
</dbReference>
<evidence type="ECO:0000259" key="8">
    <source>
        <dbReference type="Pfam" id="PF10502"/>
    </source>
</evidence>
<dbReference type="Proteomes" id="UP000183975">
    <property type="component" value="Unassembled WGS sequence"/>
</dbReference>
<feature type="active site" evidence="6">
    <location>
        <position position="35"/>
    </location>
</feature>